<feature type="coiled-coil region" evidence="3">
    <location>
        <begin position="169"/>
        <end position="196"/>
    </location>
</feature>
<dbReference type="EMBL" id="JAZAQF010000012">
    <property type="protein sequence ID" value="MFG3816408.1"/>
    <property type="molecule type" value="Genomic_DNA"/>
</dbReference>
<protein>
    <submittedName>
        <fullName evidence="6">Iron uptake porin</fullName>
    </submittedName>
</protein>
<proteinExistence type="inferred from homology"/>
<sequence>MHEHLIGAITPSGRSRRADGNRWVAGFLFRAMVGSALGSSLLGVLGVLVGLVAGASGVAAQTLEAIEPAGTELSAPEAEIPTQAQVTSVSALSDVQPTDWAFQALQSLVERYGCLAGYPDGLFRGDRPLGRFEFAAGLAACSEAIQTQLNQTTDAAAQQDDLAALSRLQTEFRSELEQLTGRVNRLEATTARLESQRFSPTLLMGGETIFGLSAAAGDNPPGDNENPATFAHLTRLQFVTSFTGKDRLRLQLATGNLGNNGYASRQSLGTDMARLSFQTDLDNNIQLDLLDYRFAAWGDRVVLTLRPVGFDLSSVLTANSPFFDTGRGAISRFAEGSPLFKLAALDGGVGADWLLWERGRLQFAYGTGNSARPDQGIFGSDRSAWGVQLLTKPAATLLTGIAYINAYDDRGYLNTFTGSLNADLSGKLDSPAQIHGLSGTLQWRLSEALTLAAWGGWVWTNYIDREATALSNTYAVSLAWSDPFGREGDLWAFLVGQPLRLVKGTGDVEDDSGQGMHLETFYRFKVGDRISITPGVFVVTQAEHEADRGAIVVGTIRTTFRF</sequence>
<keyword evidence="4" id="KW-1133">Transmembrane helix</keyword>
<organism evidence="6 7">
    <name type="scientific">Limnothrix redekei LRLZ20PSL1</name>
    <dbReference type="NCBI Taxonomy" id="3112953"/>
    <lineage>
        <taxon>Bacteria</taxon>
        <taxon>Bacillati</taxon>
        <taxon>Cyanobacteriota</taxon>
        <taxon>Cyanophyceae</taxon>
        <taxon>Pseudanabaenales</taxon>
        <taxon>Pseudanabaenaceae</taxon>
        <taxon>Limnothrix</taxon>
    </lineage>
</organism>
<feature type="domain" description="SLH" evidence="5">
    <location>
        <begin position="88"/>
        <end position="152"/>
    </location>
</feature>
<evidence type="ECO:0000256" key="3">
    <source>
        <dbReference type="SAM" id="Coils"/>
    </source>
</evidence>
<dbReference type="Proteomes" id="UP001604335">
    <property type="component" value="Unassembled WGS sequence"/>
</dbReference>
<dbReference type="PANTHER" id="PTHR43308">
    <property type="entry name" value="OUTER MEMBRANE PROTEIN ALPHA-RELATED"/>
    <property type="match status" value="1"/>
</dbReference>
<evidence type="ECO:0000256" key="4">
    <source>
        <dbReference type="SAM" id="Phobius"/>
    </source>
</evidence>
<evidence type="ECO:0000313" key="6">
    <source>
        <dbReference type="EMBL" id="MFG3816408.1"/>
    </source>
</evidence>
<dbReference type="Pfam" id="PF04966">
    <property type="entry name" value="OprB"/>
    <property type="match status" value="1"/>
</dbReference>
<dbReference type="InterPro" id="IPR001119">
    <property type="entry name" value="SLH_dom"/>
</dbReference>
<dbReference type="RefSeq" id="WP_393010283.1">
    <property type="nucleotide sequence ID" value="NZ_JAZAQF010000012.1"/>
</dbReference>
<dbReference type="NCBIfam" id="NF033921">
    <property type="entry name" value="por_somb"/>
    <property type="match status" value="1"/>
</dbReference>
<feature type="transmembrane region" description="Helical" evidence="4">
    <location>
        <begin position="23"/>
        <end position="53"/>
    </location>
</feature>
<dbReference type="Pfam" id="PF00395">
    <property type="entry name" value="SLH"/>
    <property type="match status" value="1"/>
</dbReference>
<keyword evidence="4" id="KW-0812">Transmembrane</keyword>
<comment type="similarity">
    <text evidence="1 2">Belongs to the OprB family.</text>
</comment>
<accession>A0ABW7C8Z8</accession>
<keyword evidence="7" id="KW-1185">Reference proteome</keyword>
<evidence type="ECO:0000256" key="1">
    <source>
        <dbReference type="ARBA" id="ARBA00008769"/>
    </source>
</evidence>
<keyword evidence="3" id="KW-0175">Coiled coil</keyword>
<dbReference type="InterPro" id="IPR038673">
    <property type="entry name" value="OprB_sf"/>
</dbReference>
<gene>
    <name evidence="6" type="ORF">VPK24_02075</name>
</gene>
<dbReference type="PROSITE" id="PS51272">
    <property type="entry name" value="SLH"/>
    <property type="match status" value="1"/>
</dbReference>
<keyword evidence="4" id="KW-0472">Membrane</keyword>
<dbReference type="PANTHER" id="PTHR43308:SF1">
    <property type="entry name" value="OUTER MEMBRANE PROTEIN ALPHA"/>
    <property type="match status" value="1"/>
</dbReference>
<dbReference type="InterPro" id="IPR047684">
    <property type="entry name" value="Por_som-like"/>
</dbReference>
<evidence type="ECO:0000313" key="7">
    <source>
        <dbReference type="Proteomes" id="UP001604335"/>
    </source>
</evidence>
<name>A0ABW7C8Z8_9CYAN</name>
<evidence type="ECO:0000259" key="5">
    <source>
        <dbReference type="PROSITE" id="PS51272"/>
    </source>
</evidence>
<comment type="caution">
    <text evidence="6">The sequence shown here is derived from an EMBL/GenBank/DDBJ whole genome shotgun (WGS) entry which is preliminary data.</text>
</comment>
<evidence type="ECO:0000256" key="2">
    <source>
        <dbReference type="RuleBase" id="RU363072"/>
    </source>
</evidence>
<dbReference type="InterPro" id="IPR051465">
    <property type="entry name" value="Cell_Envelope_Struct_Comp"/>
</dbReference>
<reference evidence="7" key="1">
    <citation type="journal article" date="2024" name="Algal Res.">
        <title>Biochemical, toxicological and genomic investigation of a high-biomass producing Limnothrix strain isolated from Italian shallow drinking water reservoir.</title>
        <authorList>
            <person name="Simonazzi M."/>
            <person name="Shishido T.K."/>
            <person name="Delbaje E."/>
            <person name="Wahlsten M."/>
            <person name="Fewer D.P."/>
            <person name="Sivonen K."/>
            <person name="Pezzolesi L."/>
            <person name="Pistocchi R."/>
        </authorList>
    </citation>
    <scope>NUCLEOTIDE SEQUENCE [LARGE SCALE GENOMIC DNA]</scope>
    <source>
        <strain evidence="7">LRLZ20PSL1</strain>
    </source>
</reference>
<dbReference type="InterPro" id="IPR007049">
    <property type="entry name" value="Carb-sel_porin_OprB"/>
</dbReference>
<dbReference type="Gene3D" id="2.40.160.180">
    <property type="entry name" value="Carbohydrate-selective porin OprB"/>
    <property type="match status" value="1"/>
</dbReference>